<sequence>MMPSTSMIMRLAGWWGVVAMNVEVPLRVVDSKGRHGQASVNNR</sequence>
<gene>
    <name evidence="1" type="ORF">FHS94_002356</name>
</gene>
<keyword evidence="2" id="KW-1185">Reference proteome</keyword>
<accession>A0A7W9BE05</accession>
<proteinExistence type="predicted"/>
<evidence type="ECO:0000313" key="2">
    <source>
        <dbReference type="Proteomes" id="UP000546200"/>
    </source>
</evidence>
<evidence type="ECO:0000313" key="1">
    <source>
        <dbReference type="EMBL" id="MBB5715510.1"/>
    </source>
</evidence>
<dbReference type="EMBL" id="JACIJK010000006">
    <property type="protein sequence ID" value="MBB5715510.1"/>
    <property type="molecule type" value="Genomic_DNA"/>
</dbReference>
<name>A0A7W9BE05_9SPHN</name>
<reference evidence="1 2" key="1">
    <citation type="submission" date="2020-08" db="EMBL/GenBank/DDBJ databases">
        <title>Genomic Encyclopedia of Type Strains, Phase IV (KMG-IV): sequencing the most valuable type-strain genomes for metagenomic binning, comparative biology and taxonomic classification.</title>
        <authorList>
            <person name="Goeker M."/>
        </authorList>
    </citation>
    <scope>NUCLEOTIDE SEQUENCE [LARGE SCALE GENOMIC DNA]</scope>
    <source>
        <strain evidence="1 2">DSM 100044</strain>
    </source>
</reference>
<dbReference type="Proteomes" id="UP000546200">
    <property type="component" value="Unassembled WGS sequence"/>
</dbReference>
<protein>
    <submittedName>
        <fullName evidence="1">Uncharacterized protein</fullName>
    </submittedName>
</protein>
<organism evidence="1 2">
    <name type="scientific">Sphingomonas aerophila</name>
    <dbReference type="NCBI Taxonomy" id="1344948"/>
    <lineage>
        <taxon>Bacteria</taxon>
        <taxon>Pseudomonadati</taxon>
        <taxon>Pseudomonadota</taxon>
        <taxon>Alphaproteobacteria</taxon>
        <taxon>Sphingomonadales</taxon>
        <taxon>Sphingomonadaceae</taxon>
        <taxon>Sphingomonas</taxon>
    </lineage>
</organism>
<comment type="caution">
    <text evidence="1">The sequence shown here is derived from an EMBL/GenBank/DDBJ whole genome shotgun (WGS) entry which is preliminary data.</text>
</comment>
<dbReference type="AlphaFoldDB" id="A0A7W9BE05"/>